<dbReference type="PANTHER" id="PTHR42708">
    <property type="entry name" value="ATP/GTP-BINDING PROTEIN-RELATED"/>
    <property type="match status" value="1"/>
</dbReference>
<protein>
    <submittedName>
        <fullName evidence="2">GTP-binding protein</fullName>
    </submittedName>
</protein>
<dbReference type="Gene3D" id="3.40.50.300">
    <property type="entry name" value="P-loop containing nucleotide triphosphate hydrolases"/>
    <property type="match status" value="1"/>
</dbReference>
<dbReference type="Proteomes" id="UP000605144">
    <property type="component" value="Unassembled WGS sequence"/>
</dbReference>
<accession>A0A832YU24</accession>
<dbReference type="NCBIfam" id="TIGR00231">
    <property type="entry name" value="small_GTP"/>
    <property type="match status" value="1"/>
</dbReference>
<reference evidence="2" key="1">
    <citation type="journal article" date="2020" name="ISME J.">
        <title>Gammaproteobacteria mediating utilization of methyl-, sulfur- and petroleum organic compounds in deep ocean hydrothermal plumes.</title>
        <authorList>
            <person name="Zhou Z."/>
            <person name="Liu Y."/>
            <person name="Pan J."/>
            <person name="Cron B.R."/>
            <person name="Toner B.M."/>
            <person name="Anantharaman K."/>
            <person name="Breier J.A."/>
            <person name="Dick G.J."/>
            <person name="Li M."/>
        </authorList>
    </citation>
    <scope>NUCLEOTIDE SEQUENCE</scope>
    <source>
        <strain evidence="2">SZUA-1385</strain>
    </source>
</reference>
<dbReference type="InterPro" id="IPR027417">
    <property type="entry name" value="P-loop_NTPase"/>
</dbReference>
<dbReference type="Pfam" id="PF00009">
    <property type="entry name" value="GTP_EFTU"/>
    <property type="match status" value="1"/>
</dbReference>
<name>A0A832YU24_9EURY</name>
<evidence type="ECO:0000313" key="2">
    <source>
        <dbReference type="EMBL" id="HIP17434.1"/>
    </source>
</evidence>
<dbReference type="SUPFAM" id="SSF52540">
    <property type="entry name" value="P-loop containing nucleoside triphosphate hydrolases"/>
    <property type="match status" value="1"/>
</dbReference>
<organism evidence="2 3">
    <name type="scientific">Methanothermococcus okinawensis</name>
    <dbReference type="NCBI Taxonomy" id="155863"/>
    <lineage>
        <taxon>Archaea</taxon>
        <taxon>Methanobacteriati</taxon>
        <taxon>Methanobacteriota</taxon>
        <taxon>Methanomada group</taxon>
        <taxon>Methanococci</taxon>
        <taxon>Methanococcales</taxon>
        <taxon>Methanococcaceae</taxon>
        <taxon>Methanothermococcus</taxon>
    </lineage>
</organism>
<dbReference type="AlphaFoldDB" id="A0A832YU24"/>
<evidence type="ECO:0000313" key="3">
    <source>
        <dbReference type="Proteomes" id="UP000605144"/>
    </source>
</evidence>
<dbReference type="InterPro" id="IPR000795">
    <property type="entry name" value="T_Tr_GTP-bd_dom"/>
</dbReference>
<dbReference type="PANTHER" id="PTHR42708:SF1">
    <property type="entry name" value="GLIDING MOTILITY PROTEIN MGLA"/>
    <property type="match status" value="1"/>
</dbReference>
<dbReference type="InterPro" id="IPR052705">
    <property type="entry name" value="Gliding_Motility_GTPase"/>
</dbReference>
<dbReference type="InterPro" id="IPR005225">
    <property type="entry name" value="Small_GTP-bd"/>
</dbReference>
<dbReference type="EMBL" id="DQSV01000077">
    <property type="protein sequence ID" value="HIP17434.1"/>
    <property type="molecule type" value="Genomic_DNA"/>
</dbReference>
<sequence length="161" mass="18203">MEKIKVVILGSEDVGKTTLMENLLGNIGKVEYNKTTVAIDYGSLILNGKKIHIFGTPGQKRFHFMRELTLKGVDFAIVVLDSSKGIMDLDKKIINTLNNMNIPYLIFLNKIDIVNRENLNKLLYEIKENYKDCCHIIEGSGLNGVGLDKLKDILSNLTYRK</sequence>
<dbReference type="PRINTS" id="PR00449">
    <property type="entry name" value="RASTRNSFRMNG"/>
</dbReference>
<gene>
    <name evidence="2" type="ORF">EYG76_03930</name>
</gene>
<dbReference type="GO" id="GO:0005525">
    <property type="term" value="F:GTP binding"/>
    <property type="evidence" value="ECO:0007669"/>
    <property type="project" value="InterPro"/>
</dbReference>
<evidence type="ECO:0000259" key="1">
    <source>
        <dbReference type="Pfam" id="PF00009"/>
    </source>
</evidence>
<comment type="caution">
    <text evidence="2">The sequence shown here is derived from an EMBL/GenBank/DDBJ whole genome shotgun (WGS) entry which is preliminary data.</text>
</comment>
<dbReference type="GO" id="GO:0003924">
    <property type="term" value="F:GTPase activity"/>
    <property type="evidence" value="ECO:0007669"/>
    <property type="project" value="InterPro"/>
</dbReference>
<feature type="domain" description="Tr-type G" evidence="1">
    <location>
        <begin position="36"/>
        <end position="156"/>
    </location>
</feature>
<proteinExistence type="predicted"/>
<dbReference type="SMART" id="SM00173">
    <property type="entry name" value="RAS"/>
    <property type="match status" value="1"/>
</dbReference>
<dbReference type="CDD" id="cd00882">
    <property type="entry name" value="Ras_like_GTPase"/>
    <property type="match status" value="1"/>
</dbReference>